<sequence>MEELVQAIKAFLTDHMTVEQCNLYIDHLYKVVPICISLNGCDIGDNHNRMYNLGTSLGENLPFKTLWTIIKRHVPKLHFKFIIYGFLK</sequence>
<dbReference type="EMBL" id="JAIWYP010000013">
    <property type="protein sequence ID" value="KAH3719016.1"/>
    <property type="molecule type" value="Genomic_DNA"/>
</dbReference>
<accession>A0A9D4HJK2</accession>
<evidence type="ECO:0000313" key="2">
    <source>
        <dbReference type="Proteomes" id="UP000828390"/>
    </source>
</evidence>
<proteinExistence type="predicted"/>
<evidence type="ECO:0000313" key="1">
    <source>
        <dbReference type="EMBL" id="KAH3719016.1"/>
    </source>
</evidence>
<gene>
    <name evidence="1" type="ORF">DPMN_061844</name>
</gene>
<keyword evidence="2" id="KW-1185">Reference proteome</keyword>
<organism evidence="1 2">
    <name type="scientific">Dreissena polymorpha</name>
    <name type="common">Zebra mussel</name>
    <name type="synonym">Mytilus polymorpha</name>
    <dbReference type="NCBI Taxonomy" id="45954"/>
    <lineage>
        <taxon>Eukaryota</taxon>
        <taxon>Metazoa</taxon>
        <taxon>Spiralia</taxon>
        <taxon>Lophotrochozoa</taxon>
        <taxon>Mollusca</taxon>
        <taxon>Bivalvia</taxon>
        <taxon>Autobranchia</taxon>
        <taxon>Heteroconchia</taxon>
        <taxon>Euheterodonta</taxon>
        <taxon>Imparidentia</taxon>
        <taxon>Neoheterodontei</taxon>
        <taxon>Myida</taxon>
        <taxon>Dreissenoidea</taxon>
        <taxon>Dreissenidae</taxon>
        <taxon>Dreissena</taxon>
    </lineage>
</organism>
<reference evidence="1" key="2">
    <citation type="submission" date="2020-11" db="EMBL/GenBank/DDBJ databases">
        <authorList>
            <person name="McCartney M.A."/>
            <person name="Auch B."/>
            <person name="Kono T."/>
            <person name="Mallez S."/>
            <person name="Becker A."/>
            <person name="Gohl D.M."/>
            <person name="Silverstein K.A.T."/>
            <person name="Koren S."/>
            <person name="Bechman K.B."/>
            <person name="Herman A."/>
            <person name="Abrahante J.E."/>
            <person name="Garbe J."/>
        </authorList>
    </citation>
    <scope>NUCLEOTIDE SEQUENCE</scope>
    <source>
        <strain evidence="1">Duluth1</strain>
        <tissue evidence="1">Whole animal</tissue>
    </source>
</reference>
<reference evidence="1" key="1">
    <citation type="journal article" date="2019" name="bioRxiv">
        <title>The Genome of the Zebra Mussel, Dreissena polymorpha: A Resource for Invasive Species Research.</title>
        <authorList>
            <person name="McCartney M.A."/>
            <person name="Auch B."/>
            <person name="Kono T."/>
            <person name="Mallez S."/>
            <person name="Zhang Y."/>
            <person name="Obille A."/>
            <person name="Becker A."/>
            <person name="Abrahante J.E."/>
            <person name="Garbe J."/>
            <person name="Badalamenti J.P."/>
            <person name="Herman A."/>
            <person name="Mangelson H."/>
            <person name="Liachko I."/>
            <person name="Sullivan S."/>
            <person name="Sone E.D."/>
            <person name="Koren S."/>
            <person name="Silverstein K.A.T."/>
            <person name="Beckman K.B."/>
            <person name="Gohl D.M."/>
        </authorList>
    </citation>
    <scope>NUCLEOTIDE SEQUENCE</scope>
    <source>
        <strain evidence="1">Duluth1</strain>
        <tissue evidence="1">Whole animal</tissue>
    </source>
</reference>
<comment type="caution">
    <text evidence="1">The sequence shown here is derived from an EMBL/GenBank/DDBJ whole genome shotgun (WGS) entry which is preliminary data.</text>
</comment>
<name>A0A9D4HJK2_DREPO</name>
<protein>
    <submittedName>
        <fullName evidence="1">Uncharacterized protein</fullName>
    </submittedName>
</protein>
<dbReference type="Proteomes" id="UP000828390">
    <property type="component" value="Unassembled WGS sequence"/>
</dbReference>
<dbReference type="AlphaFoldDB" id="A0A9D4HJK2"/>